<proteinExistence type="inferred from homology"/>
<dbReference type="GO" id="GO:0046394">
    <property type="term" value="P:carboxylic acid biosynthetic process"/>
    <property type="evidence" value="ECO:0007669"/>
    <property type="project" value="UniProtKB-ARBA"/>
</dbReference>
<dbReference type="EMBL" id="BDFD01000010">
    <property type="protein sequence ID" value="GAV20386.1"/>
    <property type="molecule type" value="Genomic_DNA"/>
</dbReference>
<sequence length="260" mass="28573">MKITKVENLERGLAYGEACFETFRVINGQIFDWPGHWQRLASGLSEFGLDVPAGQDQEVLCACLREAARTGPDVLLRLTISGGEASWGLTAKAGEAAVYIQCMPYTGNHAPGALRLQSWPFPLRKKQSKFTSDYAETLRALRGVNDSHVLFEQDGMLISTATANILLYRDGHWSTPNADAGVLPGRVRDFLIRNALLVEEPCPVAWLEDCEAAAICNSGLFIQPLACIVDVARQDAMDIHHTALQPLIDILQQQEGVQLL</sequence>
<comment type="similarity">
    <text evidence="1">Belongs to the class-IV pyridoxal-phosphate-dependent aminotransferase family.</text>
</comment>
<dbReference type="Proteomes" id="UP000231632">
    <property type="component" value="Unassembled WGS sequence"/>
</dbReference>
<keyword evidence="2" id="KW-0456">Lyase</keyword>
<name>A0A1L8CN89_9PROT</name>
<reference evidence="2 3" key="1">
    <citation type="journal article" date="2017" name="Arch. Microbiol.">
        <title>Mariprofundus micogutta sp. nov., a novel iron-oxidizing zetaproteobacterium isolated from a deep-sea hydrothermal field at the Bayonnaise knoll of the Izu-Ogasawara arc, and a description of Mariprofundales ord. nov. and Zetaproteobacteria classis nov.</title>
        <authorList>
            <person name="Makita H."/>
            <person name="Tanaka E."/>
            <person name="Mitsunobu S."/>
            <person name="Miyazaki M."/>
            <person name="Nunoura T."/>
            <person name="Uematsu K."/>
            <person name="Takaki Y."/>
            <person name="Nishi S."/>
            <person name="Shimamura S."/>
            <person name="Takai K."/>
        </authorList>
    </citation>
    <scope>NUCLEOTIDE SEQUENCE [LARGE SCALE GENOMIC DNA]</scope>
    <source>
        <strain evidence="2 3">ET2</strain>
    </source>
</reference>
<dbReference type="EC" id="4.1.3.38" evidence="2"/>
<dbReference type="SUPFAM" id="SSF56752">
    <property type="entry name" value="D-aminoacid aminotransferase-like PLP-dependent enzymes"/>
    <property type="match status" value="1"/>
</dbReference>
<comment type="caution">
    <text evidence="2">The sequence shown here is derived from an EMBL/GenBank/DDBJ whole genome shotgun (WGS) entry which is preliminary data.</text>
</comment>
<dbReference type="InterPro" id="IPR050571">
    <property type="entry name" value="Class-IV_PLP-Dep_Aminotrnsfr"/>
</dbReference>
<dbReference type="RefSeq" id="WP_072659706.1">
    <property type="nucleotide sequence ID" value="NZ_BDFD01000010.1"/>
</dbReference>
<dbReference type="Gene3D" id="3.30.470.10">
    <property type="match status" value="1"/>
</dbReference>
<dbReference type="Pfam" id="PF01063">
    <property type="entry name" value="Aminotran_4"/>
    <property type="match status" value="1"/>
</dbReference>
<dbReference type="GO" id="GO:0008696">
    <property type="term" value="F:4-amino-4-deoxychorismate lyase activity"/>
    <property type="evidence" value="ECO:0007669"/>
    <property type="project" value="UniProtKB-EC"/>
</dbReference>
<dbReference type="AlphaFoldDB" id="A0A1L8CN89"/>
<dbReference type="InterPro" id="IPR043131">
    <property type="entry name" value="BCAT-like_N"/>
</dbReference>
<dbReference type="InterPro" id="IPR001544">
    <property type="entry name" value="Aminotrans_IV"/>
</dbReference>
<dbReference type="InterPro" id="IPR043132">
    <property type="entry name" value="BCAT-like_C"/>
</dbReference>
<dbReference type="PANTHER" id="PTHR42743">
    <property type="entry name" value="AMINO-ACID AMINOTRANSFERASE"/>
    <property type="match status" value="1"/>
</dbReference>
<organism evidence="2 3">
    <name type="scientific">Mariprofundus micogutta</name>
    <dbReference type="NCBI Taxonomy" id="1921010"/>
    <lineage>
        <taxon>Bacteria</taxon>
        <taxon>Pseudomonadati</taxon>
        <taxon>Pseudomonadota</taxon>
        <taxon>Candidatius Mariprofundia</taxon>
        <taxon>Mariprofundales</taxon>
        <taxon>Mariprofundaceae</taxon>
        <taxon>Mariprofundus</taxon>
    </lineage>
</organism>
<accession>A0A1L8CN89</accession>
<evidence type="ECO:0000313" key="3">
    <source>
        <dbReference type="Proteomes" id="UP000231632"/>
    </source>
</evidence>
<dbReference type="STRING" id="1921010.MMIC_P1351"/>
<keyword evidence="3" id="KW-1185">Reference proteome</keyword>
<dbReference type="InterPro" id="IPR036038">
    <property type="entry name" value="Aminotransferase-like"/>
</dbReference>
<gene>
    <name evidence="2" type="ORF">MMIC_P1351</name>
</gene>
<protein>
    <submittedName>
        <fullName evidence="2">4-amino-4-deoxychorismate lyase</fullName>
        <ecNumber evidence="2">4.1.3.38</ecNumber>
    </submittedName>
</protein>
<dbReference type="OrthoDB" id="9805628at2"/>
<dbReference type="Gene3D" id="3.20.10.10">
    <property type="entry name" value="D-amino Acid Aminotransferase, subunit A, domain 2"/>
    <property type="match status" value="1"/>
</dbReference>
<dbReference type="PANTHER" id="PTHR42743:SF13">
    <property type="entry name" value="P-LOOP CONTAINING NUCLEOSIDE TRIPHOSPHATE HYDROLASE PROTEIN"/>
    <property type="match status" value="1"/>
</dbReference>
<evidence type="ECO:0000256" key="1">
    <source>
        <dbReference type="ARBA" id="ARBA00009320"/>
    </source>
</evidence>
<evidence type="ECO:0000313" key="2">
    <source>
        <dbReference type="EMBL" id="GAV20386.1"/>
    </source>
</evidence>